<dbReference type="EMBL" id="JACGWL010000895">
    <property type="protein sequence ID" value="KAK4381370.1"/>
    <property type="molecule type" value="Genomic_DNA"/>
</dbReference>
<organism evidence="4 5">
    <name type="scientific">Sesamum angolense</name>
    <dbReference type="NCBI Taxonomy" id="2727404"/>
    <lineage>
        <taxon>Eukaryota</taxon>
        <taxon>Viridiplantae</taxon>
        <taxon>Streptophyta</taxon>
        <taxon>Embryophyta</taxon>
        <taxon>Tracheophyta</taxon>
        <taxon>Spermatophyta</taxon>
        <taxon>Magnoliopsida</taxon>
        <taxon>eudicotyledons</taxon>
        <taxon>Gunneridae</taxon>
        <taxon>Pentapetalae</taxon>
        <taxon>asterids</taxon>
        <taxon>lamiids</taxon>
        <taxon>Lamiales</taxon>
        <taxon>Pedaliaceae</taxon>
        <taxon>Sesamum</taxon>
    </lineage>
</organism>
<dbReference type="InterPro" id="IPR025558">
    <property type="entry name" value="DUF4283"/>
</dbReference>
<dbReference type="Pfam" id="PF14111">
    <property type="entry name" value="DUF4283"/>
    <property type="match status" value="1"/>
</dbReference>
<evidence type="ECO:0008006" key="6">
    <source>
        <dbReference type="Google" id="ProtNLM"/>
    </source>
</evidence>
<dbReference type="InterPro" id="IPR026960">
    <property type="entry name" value="RVT-Znf"/>
</dbReference>
<feature type="domain" description="Reverse transcriptase zinc-binding" evidence="2">
    <location>
        <begin position="508"/>
        <end position="588"/>
    </location>
</feature>
<dbReference type="InterPro" id="IPR040256">
    <property type="entry name" value="At4g02000-like"/>
</dbReference>
<dbReference type="Pfam" id="PF13966">
    <property type="entry name" value="zf-RVT"/>
    <property type="match status" value="1"/>
</dbReference>
<reference evidence="4" key="2">
    <citation type="journal article" date="2024" name="Plant">
        <title>Genomic evolution and insights into agronomic trait innovations of Sesamum species.</title>
        <authorList>
            <person name="Miao H."/>
            <person name="Wang L."/>
            <person name="Qu L."/>
            <person name="Liu H."/>
            <person name="Sun Y."/>
            <person name="Le M."/>
            <person name="Wang Q."/>
            <person name="Wei S."/>
            <person name="Zheng Y."/>
            <person name="Lin W."/>
            <person name="Duan Y."/>
            <person name="Cao H."/>
            <person name="Xiong S."/>
            <person name="Wang X."/>
            <person name="Wei L."/>
            <person name="Li C."/>
            <person name="Ma Q."/>
            <person name="Ju M."/>
            <person name="Zhao R."/>
            <person name="Li G."/>
            <person name="Mu C."/>
            <person name="Tian Q."/>
            <person name="Mei H."/>
            <person name="Zhang T."/>
            <person name="Gao T."/>
            <person name="Zhang H."/>
        </authorList>
    </citation>
    <scope>NUCLEOTIDE SEQUENCE</scope>
    <source>
        <strain evidence="4">K16</strain>
    </source>
</reference>
<feature type="domain" description="Reverse transcriptase" evidence="1">
    <location>
        <begin position="132"/>
        <end position="227"/>
    </location>
</feature>
<evidence type="ECO:0000259" key="3">
    <source>
        <dbReference type="Pfam" id="PF14111"/>
    </source>
</evidence>
<evidence type="ECO:0000313" key="4">
    <source>
        <dbReference type="EMBL" id="KAK4381370.1"/>
    </source>
</evidence>
<evidence type="ECO:0000259" key="1">
    <source>
        <dbReference type="Pfam" id="PF00078"/>
    </source>
</evidence>
<protein>
    <recommendedName>
        <fullName evidence="6">Reverse transcriptase domain-containing protein</fullName>
    </recommendedName>
</protein>
<comment type="caution">
    <text evidence="4">The sequence shown here is derived from an EMBL/GenBank/DDBJ whole genome shotgun (WGS) entry which is preliminary data.</text>
</comment>
<gene>
    <name evidence="4" type="ORF">Sango_2974900</name>
</gene>
<dbReference type="PANTHER" id="PTHR31286">
    <property type="entry name" value="GLYCINE-RICH CELL WALL STRUCTURAL PROTEIN 1.8-LIKE"/>
    <property type="match status" value="1"/>
</dbReference>
<name>A0AAE1VZP4_9LAMI</name>
<dbReference type="PANTHER" id="PTHR31286:SF99">
    <property type="entry name" value="DUF4283 DOMAIN-CONTAINING PROTEIN"/>
    <property type="match status" value="1"/>
</dbReference>
<dbReference type="Pfam" id="PF00078">
    <property type="entry name" value="RVT_1"/>
    <property type="match status" value="1"/>
</dbReference>
<sequence>MVFFRATKLEQVMLQQRAKIHWLKGGDQCSRIFFRKVAMRRASKKVFQIANEAGQTLTDQDEVVDEFVSFYQRLLGGERRREYIDLRYLRPWARHVVTPAECMELVQRPTREEVKDAFFDIAEDKAPGPDATPQRLRLVLDAMISPSQNAFVPGRSIGDNILLAQEMFTGYNRQGLPKRCALKVDLRKAYDTVEWDFLIAALQLFGFPDTFIGWIEECVTTPMFSIRMRDSHTIGVARSLVYFSYVLPMISSFFCKPMWPRSRCLGVVLMNSPTYPAFMPTHRRASSLYPVSTGRAGAPNCSSAVPGGSPPPQVPRLSSFSLTAIYLGLPSPSSLKLIVGLKGSSGKLRNGCDISCGKETRQWGIQRWHGVLCADRKERGARNSGYPSTQQSSYVSPSLGCDPRVVLGAGGSFFDYDQHFFLIDLKIGDGECFSLWHDPWHSLGPLIQRFPCGPSRTNIPVASTLSTVIVDGAWCWPLITDMECIEIIHVLPTIHNGSDSILWRGGDFSTKAVYDIFRSPGPKVGWYSLLLGPCKIPKYSFVLWLAILEKLSTMDKPWLSRLGGVCVLCGRAVETHEHLFFRCSYSRRCIRVLKSIVLFSWPNRAWGRILLGLRREYVRSVWPAVKTITATSNGFYFFKFKTEIAMEEVIEGGPWLFQGQPIVLQRWEPGMVLRKHKHTQVPVWIRLRHLPVEFWTDEGLSTVASGVGRRYIKIPSLEHARD</sequence>
<proteinExistence type="predicted"/>
<accession>A0AAE1VZP4</accession>
<evidence type="ECO:0000259" key="2">
    <source>
        <dbReference type="Pfam" id="PF13966"/>
    </source>
</evidence>
<feature type="domain" description="DUF4283" evidence="3">
    <location>
        <begin position="627"/>
        <end position="671"/>
    </location>
</feature>
<keyword evidence="5" id="KW-1185">Reference proteome</keyword>
<evidence type="ECO:0000313" key="5">
    <source>
        <dbReference type="Proteomes" id="UP001289374"/>
    </source>
</evidence>
<reference evidence="4" key="1">
    <citation type="submission" date="2020-06" db="EMBL/GenBank/DDBJ databases">
        <authorList>
            <person name="Li T."/>
            <person name="Hu X."/>
            <person name="Zhang T."/>
            <person name="Song X."/>
            <person name="Zhang H."/>
            <person name="Dai N."/>
            <person name="Sheng W."/>
            <person name="Hou X."/>
            <person name="Wei L."/>
        </authorList>
    </citation>
    <scope>NUCLEOTIDE SEQUENCE</scope>
    <source>
        <strain evidence="4">K16</strain>
        <tissue evidence="4">Leaf</tissue>
    </source>
</reference>
<dbReference type="InterPro" id="IPR000477">
    <property type="entry name" value="RT_dom"/>
</dbReference>
<dbReference type="AlphaFoldDB" id="A0AAE1VZP4"/>
<dbReference type="Proteomes" id="UP001289374">
    <property type="component" value="Unassembled WGS sequence"/>
</dbReference>